<name>A0ABY7JRT4_9FIRM</name>
<accession>A0ABY7JRT4</accession>
<reference evidence="4" key="1">
    <citation type="submission" date="2022-12" db="EMBL/GenBank/DDBJ databases">
        <title>Peptostreptococcus.</title>
        <authorList>
            <person name="Lee S.H."/>
        </authorList>
    </citation>
    <scope>NUCLEOTIDE SEQUENCE</scope>
    <source>
        <strain evidence="4">CBA3647</strain>
    </source>
</reference>
<keyword evidence="5" id="KW-1185">Reference proteome</keyword>
<dbReference type="PANTHER" id="PTHR10566">
    <property type="entry name" value="CHAPERONE-ACTIVITY OF BC1 COMPLEX CABC1 -RELATED"/>
    <property type="match status" value="1"/>
</dbReference>
<dbReference type="SUPFAM" id="SSF56112">
    <property type="entry name" value="Protein kinase-like (PK-like)"/>
    <property type="match status" value="1"/>
</dbReference>
<dbReference type="Proteomes" id="UP001164187">
    <property type="component" value="Chromosome"/>
</dbReference>
<evidence type="ECO:0000313" key="5">
    <source>
        <dbReference type="Proteomes" id="UP001164187"/>
    </source>
</evidence>
<comment type="similarity">
    <text evidence="1">Belongs to the protein kinase superfamily. ADCK protein kinase family.</text>
</comment>
<sequence>MRISYKYLGRYKEIASVMMSYGFGYIVEKFNKDSVATKMMTHSPKNDIKKLSSAQRLRMAFEELGPTYIKIGQILSTRKDILDDDMIIELSKLRDNVERFPNEVAMNILENELECPKEDIFKYISPNPIAAASIAQVYEAELLDGKKVVIKIQRPGIENIIKADITILKRLASGLANFNDELNINAEDLISEIEVQLLRELDFKFESVNGNKLKNIFKNEKNVIIPYIYDQYTSKKIIVMEKIEGICLSDIDNTFVDESDKKTIVDIGVQAFFKQVMTCGFFHADPHPGNLFIVRENGLKLAFIDFGMIGIIDSKTLTILNQLIIASTDKNIDKIVRILVEMDAIGTEVNKEALKRDILYLMHYYYDLPFEELSISEIINEVFRFMRTHKVKLPRQLVTLGKTVITLEGTSRGLYKNFSVEEIASAYLKYYKEEKLDIRKNFAKAKSNIDEYYFELISVPNQLKSILTILEKNNLKLDIGEMRSPKLEDNIKKFTTQVSMSIMLAACIVGSSLILSSNNIQKYRLIKYMGISGFILSFIIGITLVFMILKNNYRGKK</sequence>
<dbReference type="EMBL" id="CP114052">
    <property type="protein sequence ID" value="WAW15561.1"/>
    <property type="molecule type" value="Genomic_DNA"/>
</dbReference>
<evidence type="ECO:0000256" key="2">
    <source>
        <dbReference type="SAM" id="Phobius"/>
    </source>
</evidence>
<dbReference type="CDD" id="cd05121">
    <property type="entry name" value="ABC1_ADCK3-like"/>
    <property type="match status" value="1"/>
</dbReference>
<gene>
    <name evidence="4" type="ORF">O0R46_03710</name>
</gene>
<dbReference type="InterPro" id="IPR004147">
    <property type="entry name" value="ABC1_dom"/>
</dbReference>
<protein>
    <submittedName>
        <fullName evidence="4">AarF/UbiB family protein</fullName>
    </submittedName>
</protein>
<dbReference type="PROSITE" id="PS50011">
    <property type="entry name" value="PROTEIN_KINASE_DOM"/>
    <property type="match status" value="1"/>
</dbReference>
<evidence type="ECO:0000313" key="4">
    <source>
        <dbReference type="EMBL" id="WAW15561.1"/>
    </source>
</evidence>
<keyword evidence="2" id="KW-0472">Membrane</keyword>
<dbReference type="InterPro" id="IPR011009">
    <property type="entry name" value="Kinase-like_dom_sf"/>
</dbReference>
<keyword evidence="2" id="KW-0812">Transmembrane</keyword>
<dbReference type="InterPro" id="IPR000719">
    <property type="entry name" value="Prot_kinase_dom"/>
</dbReference>
<organism evidence="4 5">
    <name type="scientific">Peptostreptococcus equinus</name>
    <dbReference type="NCBI Taxonomy" id="3003601"/>
    <lineage>
        <taxon>Bacteria</taxon>
        <taxon>Bacillati</taxon>
        <taxon>Bacillota</taxon>
        <taxon>Clostridia</taxon>
        <taxon>Peptostreptococcales</taxon>
        <taxon>Peptostreptococcaceae</taxon>
        <taxon>Peptostreptococcus</taxon>
    </lineage>
</organism>
<feature type="domain" description="Protein kinase" evidence="3">
    <location>
        <begin position="123"/>
        <end position="453"/>
    </location>
</feature>
<dbReference type="Pfam" id="PF03109">
    <property type="entry name" value="ABC1"/>
    <property type="match status" value="1"/>
</dbReference>
<keyword evidence="2" id="KW-1133">Transmembrane helix</keyword>
<evidence type="ECO:0000259" key="3">
    <source>
        <dbReference type="PROSITE" id="PS50011"/>
    </source>
</evidence>
<feature type="transmembrane region" description="Helical" evidence="2">
    <location>
        <begin position="498"/>
        <end position="516"/>
    </location>
</feature>
<feature type="transmembrane region" description="Helical" evidence="2">
    <location>
        <begin position="528"/>
        <end position="549"/>
    </location>
</feature>
<dbReference type="PANTHER" id="PTHR10566:SF113">
    <property type="entry name" value="PROTEIN ACTIVITY OF BC1 COMPLEX KINASE 7, CHLOROPLASTIC"/>
    <property type="match status" value="1"/>
</dbReference>
<dbReference type="RefSeq" id="WP_269312235.1">
    <property type="nucleotide sequence ID" value="NZ_CP114052.1"/>
</dbReference>
<dbReference type="InterPro" id="IPR050154">
    <property type="entry name" value="UbiB_kinase"/>
</dbReference>
<proteinExistence type="inferred from homology"/>
<evidence type="ECO:0000256" key="1">
    <source>
        <dbReference type="ARBA" id="ARBA00009670"/>
    </source>
</evidence>